<dbReference type="Gene3D" id="3.40.50.2000">
    <property type="entry name" value="Glycogen Phosphorylase B"/>
    <property type="match status" value="2"/>
</dbReference>
<organism evidence="5 6">
    <name type="scientific">Actinobacteria bacterium BACL2 MAG-120802-bin41</name>
    <dbReference type="NCBI Taxonomy" id="1655568"/>
    <lineage>
        <taxon>Bacteria</taxon>
        <taxon>Bacillati</taxon>
        <taxon>Actinomycetota</taxon>
        <taxon>Actinomycetes</taxon>
        <taxon>Actinomycetes incertae sedis</taxon>
        <taxon>ac1 cluster</taxon>
    </lineage>
</organism>
<evidence type="ECO:0000313" key="5">
    <source>
        <dbReference type="EMBL" id="KRO31074.1"/>
    </source>
</evidence>
<sequence>MITREWPPEIYGGAGVHIANLVSALKQSGDIESFVHCFGGARSDATNYQLTKEFSTINPALQTLLLDSDIAKNLKGMDIAHSHTWYANLAGYLAMKIFGIPHVITAHSLEPLRPWKAEQLGGGYQISSWAEKISYESASAIIAVSDGMRADVLKAYPKIDTNKVVTIRNGIDTKAFAPNPNSEVLKKYGIDSPYGLFVGRITRQKGLAHLLRAWQKVSKDYSLVLAAGSPDEPAIGAEVEQLIAELSKQRGNIIWIKQMLDREELTALLTGAQVFLCPSIYEPLGIVNLEAMACETAVVASKVGGIPEVVVNNETGLLVDYSSNPSEFEDFLASAINKLMSDKSLSIKYGQAGRIRAIEHFGWDKVAKATIELYRSLIK</sequence>
<gene>
    <name evidence="5" type="ORF">ABR60_03200</name>
</gene>
<dbReference type="CDD" id="cd03801">
    <property type="entry name" value="GT4_PimA-like"/>
    <property type="match status" value="1"/>
</dbReference>
<dbReference type="Pfam" id="PF13439">
    <property type="entry name" value="Glyco_transf_4"/>
    <property type="match status" value="1"/>
</dbReference>
<feature type="domain" description="Glycosyl transferase family 1" evidence="3">
    <location>
        <begin position="191"/>
        <end position="354"/>
    </location>
</feature>
<dbReference type="InterPro" id="IPR028098">
    <property type="entry name" value="Glyco_trans_4-like_N"/>
</dbReference>
<proteinExistence type="predicted"/>
<evidence type="ECO:0000313" key="6">
    <source>
        <dbReference type="Proteomes" id="UP000053941"/>
    </source>
</evidence>
<feature type="domain" description="Glycosyltransferase subfamily 4-like N-terminal" evidence="4">
    <location>
        <begin position="11"/>
        <end position="174"/>
    </location>
</feature>
<evidence type="ECO:0000259" key="4">
    <source>
        <dbReference type="Pfam" id="PF13439"/>
    </source>
</evidence>
<keyword evidence="2 5" id="KW-0808">Transferase</keyword>
<name>A0A0R2P254_9ACTN</name>
<dbReference type="PANTHER" id="PTHR46401">
    <property type="entry name" value="GLYCOSYLTRANSFERASE WBBK-RELATED"/>
    <property type="match status" value="1"/>
</dbReference>
<dbReference type="SUPFAM" id="SSF53756">
    <property type="entry name" value="UDP-Glycosyltransferase/glycogen phosphorylase"/>
    <property type="match status" value="1"/>
</dbReference>
<keyword evidence="1" id="KW-0328">Glycosyltransferase</keyword>
<dbReference type="GO" id="GO:0009250">
    <property type="term" value="P:glucan biosynthetic process"/>
    <property type="evidence" value="ECO:0007669"/>
    <property type="project" value="InterPro"/>
</dbReference>
<dbReference type="InterPro" id="IPR001296">
    <property type="entry name" value="Glyco_trans_1"/>
</dbReference>
<dbReference type="NCBIfam" id="TIGR02149">
    <property type="entry name" value="glgA_Coryne"/>
    <property type="match status" value="1"/>
</dbReference>
<protein>
    <submittedName>
        <fullName evidence="5">Glycosyl transferase family 1</fullName>
    </submittedName>
</protein>
<dbReference type="Proteomes" id="UP000053941">
    <property type="component" value="Unassembled WGS sequence"/>
</dbReference>
<evidence type="ECO:0000256" key="2">
    <source>
        <dbReference type="ARBA" id="ARBA00022679"/>
    </source>
</evidence>
<dbReference type="AlphaFoldDB" id="A0A0R2P254"/>
<evidence type="ECO:0000256" key="1">
    <source>
        <dbReference type="ARBA" id="ARBA00022676"/>
    </source>
</evidence>
<evidence type="ECO:0000259" key="3">
    <source>
        <dbReference type="Pfam" id="PF00534"/>
    </source>
</evidence>
<accession>A0A0R2P254</accession>
<dbReference type="Pfam" id="PF00534">
    <property type="entry name" value="Glycos_transf_1"/>
    <property type="match status" value="1"/>
</dbReference>
<reference evidence="5 6" key="1">
    <citation type="submission" date="2015-10" db="EMBL/GenBank/DDBJ databases">
        <title>Metagenome-Assembled Genomes uncover a global brackish microbiome.</title>
        <authorList>
            <person name="Hugerth L.W."/>
            <person name="Larsson J."/>
            <person name="Alneberg J."/>
            <person name="Lindh M.V."/>
            <person name="Legrand C."/>
            <person name="Pinhassi J."/>
            <person name="Andersson A.F."/>
        </authorList>
    </citation>
    <scope>NUCLEOTIDE SEQUENCE [LARGE SCALE GENOMIC DNA]</scope>
    <source>
        <strain evidence="5">BACL2 MAG-120802-bin41</strain>
    </source>
</reference>
<dbReference type="InterPro" id="IPR011875">
    <property type="entry name" value="M1P_synthase"/>
</dbReference>
<dbReference type="GO" id="GO:0016757">
    <property type="term" value="F:glycosyltransferase activity"/>
    <property type="evidence" value="ECO:0007669"/>
    <property type="project" value="UniProtKB-KW"/>
</dbReference>
<dbReference type="EMBL" id="LIAS01000025">
    <property type="protein sequence ID" value="KRO31074.1"/>
    <property type="molecule type" value="Genomic_DNA"/>
</dbReference>
<dbReference type="GO" id="GO:0009103">
    <property type="term" value="P:lipopolysaccharide biosynthetic process"/>
    <property type="evidence" value="ECO:0007669"/>
    <property type="project" value="TreeGrafter"/>
</dbReference>
<comment type="caution">
    <text evidence="5">The sequence shown here is derived from an EMBL/GenBank/DDBJ whole genome shotgun (WGS) entry which is preliminary data.</text>
</comment>
<dbReference type="PANTHER" id="PTHR46401:SF2">
    <property type="entry name" value="GLYCOSYLTRANSFERASE WBBK-RELATED"/>
    <property type="match status" value="1"/>
</dbReference>